<feature type="domain" description="PAS" evidence="7">
    <location>
        <begin position="101"/>
        <end position="170"/>
    </location>
</feature>
<dbReference type="SUPFAM" id="SSF47459">
    <property type="entry name" value="HLH, helix-loop-helix DNA-binding domain"/>
    <property type="match status" value="1"/>
</dbReference>
<dbReference type="InParanoid" id="A0A1S3HQI7"/>
<keyword evidence="3" id="KW-0805">Transcription regulation</keyword>
<comment type="subcellular location">
    <subcellularLocation>
        <location evidence="1">Nucleus</location>
    </subcellularLocation>
</comment>
<dbReference type="Gene3D" id="4.10.280.10">
    <property type="entry name" value="Helix-loop-helix DNA-binding domain"/>
    <property type="match status" value="1"/>
</dbReference>
<evidence type="ECO:0000256" key="5">
    <source>
        <dbReference type="ARBA" id="ARBA00023242"/>
    </source>
</evidence>
<keyword evidence="2" id="KW-0677">Repeat</keyword>
<dbReference type="InterPro" id="IPR032817">
    <property type="entry name" value="Mon2_C"/>
</dbReference>
<dbReference type="GO" id="GO:0000981">
    <property type="term" value="F:DNA-binding transcription factor activity, RNA polymerase II-specific"/>
    <property type="evidence" value="ECO:0007669"/>
    <property type="project" value="TreeGrafter"/>
</dbReference>
<proteinExistence type="predicted"/>
<reference evidence="10" key="1">
    <citation type="submission" date="2025-08" db="UniProtKB">
        <authorList>
            <consortium name="RefSeq"/>
        </authorList>
    </citation>
    <scope>IDENTIFICATION</scope>
    <source>
        <tissue evidence="10">Gonads</tissue>
    </source>
</reference>
<dbReference type="SUPFAM" id="SSF55785">
    <property type="entry name" value="PYP-like sensor domain (PAS domain)"/>
    <property type="match status" value="2"/>
</dbReference>
<dbReference type="GO" id="GO:0005634">
    <property type="term" value="C:nucleus"/>
    <property type="evidence" value="ECO:0007669"/>
    <property type="project" value="UniProtKB-SubCell"/>
</dbReference>
<protein>
    <submittedName>
        <fullName evidence="10">Protein MON2 homolog</fullName>
    </submittedName>
</protein>
<evidence type="ECO:0000256" key="1">
    <source>
        <dbReference type="ARBA" id="ARBA00004123"/>
    </source>
</evidence>
<dbReference type="KEGG" id="lak:106157254"/>
<dbReference type="InterPro" id="IPR035965">
    <property type="entry name" value="PAS-like_dom_sf"/>
</dbReference>
<evidence type="ECO:0000256" key="6">
    <source>
        <dbReference type="SAM" id="MobiDB-lite"/>
    </source>
</evidence>
<evidence type="ECO:0000256" key="4">
    <source>
        <dbReference type="ARBA" id="ARBA00023163"/>
    </source>
</evidence>
<dbReference type="InterPro" id="IPR036638">
    <property type="entry name" value="HLH_DNA-bd_sf"/>
</dbReference>
<dbReference type="InterPro" id="IPR013767">
    <property type="entry name" value="PAS_fold"/>
</dbReference>
<dbReference type="Pfam" id="PF13426">
    <property type="entry name" value="PAS_9"/>
    <property type="match status" value="1"/>
</dbReference>
<dbReference type="CDD" id="cd00130">
    <property type="entry name" value="PAS"/>
    <property type="match status" value="2"/>
</dbReference>
<evidence type="ECO:0000259" key="8">
    <source>
        <dbReference type="PROSITE" id="PS50888"/>
    </source>
</evidence>
<keyword evidence="9" id="KW-1185">Reference proteome</keyword>
<dbReference type="GO" id="GO:0000977">
    <property type="term" value="F:RNA polymerase II transcription regulatory region sequence-specific DNA binding"/>
    <property type="evidence" value="ECO:0007669"/>
    <property type="project" value="TreeGrafter"/>
</dbReference>
<dbReference type="RefSeq" id="XP_013388300.1">
    <property type="nucleotide sequence ID" value="XM_013532846.1"/>
</dbReference>
<keyword evidence="4" id="KW-0804">Transcription</keyword>
<name>A0A1S3HQI7_LINAN</name>
<dbReference type="PANTHER" id="PTHR23043">
    <property type="entry name" value="HYPOXIA-INDUCIBLE FACTOR 1 ALPHA"/>
    <property type="match status" value="1"/>
</dbReference>
<evidence type="ECO:0000259" key="7">
    <source>
        <dbReference type="PROSITE" id="PS50112"/>
    </source>
</evidence>
<feature type="domain" description="PAS" evidence="7">
    <location>
        <begin position="257"/>
        <end position="291"/>
    </location>
</feature>
<dbReference type="OrthoDB" id="294853at2759"/>
<dbReference type="SMART" id="SM00353">
    <property type="entry name" value="HLH"/>
    <property type="match status" value="1"/>
</dbReference>
<dbReference type="Pfam" id="PF23171">
    <property type="entry name" value="bHLH_HIF1A"/>
    <property type="match status" value="1"/>
</dbReference>
<dbReference type="AlphaFoldDB" id="A0A1S3HQI7"/>
<feature type="compositionally biased region" description="Basic and acidic residues" evidence="6">
    <location>
        <begin position="12"/>
        <end position="28"/>
    </location>
</feature>
<gene>
    <name evidence="10" type="primary">LOC106157254</name>
</gene>
<keyword evidence="5" id="KW-0539">Nucleus</keyword>
<organism evidence="9 10">
    <name type="scientific">Lingula anatina</name>
    <name type="common">Brachiopod</name>
    <name type="synonym">Lingula unguis</name>
    <dbReference type="NCBI Taxonomy" id="7574"/>
    <lineage>
        <taxon>Eukaryota</taxon>
        <taxon>Metazoa</taxon>
        <taxon>Spiralia</taxon>
        <taxon>Lophotrochozoa</taxon>
        <taxon>Brachiopoda</taxon>
        <taxon>Linguliformea</taxon>
        <taxon>Lingulata</taxon>
        <taxon>Lingulida</taxon>
        <taxon>Linguloidea</taxon>
        <taxon>Lingulidae</taxon>
        <taxon>Lingula</taxon>
    </lineage>
</organism>
<dbReference type="Pfam" id="PF00989">
    <property type="entry name" value="PAS"/>
    <property type="match status" value="1"/>
</dbReference>
<dbReference type="InterPro" id="IPR011598">
    <property type="entry name" value="bHLH_dom"/>
</dbReference>
<dbReference type="GeneID" id="106157254"/>
<dbReference type="PANTHER" id="PTHR23043:SF40">
    <property type="match status" value="1"/>
</dbReference>
<dbReference type="STRING" id="7574.A0A1S3HQI7"/>
<evidence type="ECO:0000256" key="2">
    <source>
        <dbReference type="ARBA" id="ARBA00022737"/>
    </source>
</evidence>
<dbReference type="InterPro" id="IPR000014">
    <property type="entry name" value="PAS"/>
</dbReference>
<accession>A0A1S3HQI7</accession>
<dbReference type="SMART" id="SM00091">
    <property type="entry name" value="PAS"/>
    <property type="match status" value="2"/>
</dbReference>
<dbReference type="Pfam" id="PF16206">
    <property type="entry name" value="Mon2_C"/>
    <property type="match status" value="1"/>
</dbReference>
<dbReference type="PROSITE" id="PS50888">
    <property type="entry name" value="BHLH"/>
    <property type="match status" value="1"/>
</dbReference>
<dbReference type="CDD" id="cd11391">
    <property type="entry name" value="bHLH_PAS"/>
    <property type="match status" value="1"/>
</dbReference>
<evidence type="ECO:0000313" key="9">
    <source>
        <dbReference type="Proteomes" id="UP000085678"/>
    </source>
</evidence>
<evidence type="ECO:0000256" key="3">
    <source>
        <dbReference type="ARBA" id="ARBA00023015"/>
    </source>
</evidence>
<sequence>MRYHPGWTGTPKAEKAKKNAKDRRDKENDGLEKLKKVLPLSSNVISTLDKLSTMRLSVAYLWLKKKLEEEKESACLDANGNTCSTAVQSNDLASRMLQGHELLKCFDSFLIYVHKNGQIAYVSEQVEDYLGFKQTAMIGKHIFEFVLEQDHRELRKQFIVKPYKKTESNGTTITTYCQNREFCVHMNCQIIDKEKNSKSRGQLMVQWTGRLKIKNSLKPAGLICMCRPIYGDPMMEIRTQGNAFSSHHSLDLKYVDVDPRVTQLLGYEREDLIGKPVYLFHFPLDAKTISECHQTSCYIPGLATVRTLRVPLSAKYGCPSPTTWVLAINSLISVLIVGLPVARKHDVAYEGVWSELAHTLEEFLFSKHPTPSTASVEDYQRDEAIDCRVVQVIRDEILPYGAGMPKEFVIKIMHILNQGSIHAATTDAFIDTDSSRKLREEFAKACFETLLQFSFITNAYSTGEGTITDLAVSSMLQRCQGVIKKFVEDERLSGKCPLPRPRMAEMCSVLKAVATLLSSLKKAPQANIDPSIWSQVIQLYPHLVDCTTSGSPHVSKALKESLHEFKELLAPPSGVQNGL</sequence>
<evidence type="ECO:0000313" key="10">
    <source>
        <dbReference type="RefSeq" id="XP_013388300.1"/>
    </source>
</evidence>
<dbReference type="NCBIfam" id="TIGR00229">
    <property type="entry name" value="sensory_box"/>
    <property type="match status" value="1"/>
</dbReference>
<feature type="domain" description="BHLH" evidence="8">
    <location>
        <begin position="11"/>
        <end position="64"/>
    </location>
</feature>
<dbReference type="Proteomes" id="UP000085678">
    <property type="component" value="Unplaced"/>
</dbReference>
<dbReference type="GO" id="GO:0046983">
    <property type="term" value="F:protein dimerization activity"/>
    <property type="evidence" value="ECO:0007669"/>
    <property type="project" value="InterPro"/>
</dbReference>
<dbReference type="PROSITE" id="PS50112">
    <property type="entry name" value="PAS"/>
    <property type="match status" value="2"/>
</dbReference>
<dbReference type="Gene3D" id="3.30.450.20">
    <property type="entry name" value="PAS domain"/>
    <property type="match status" value="2"/>
</dbReference>
<feature type="region of interest" description="Disordered" evidence="6">
    <location>
        <begin position="1"/>
        <end position="28"/>
    </location>
</feature>